<accession>G7I552</accession>
<reference evidence="1 4" key="1">
    <citation type="journal article" date="2011" name="Nature">
        <title>The Medicago genome provides insight into the evolution of rhizobial symbioses.</title>
        <authorList>
            <person name="Young N.D."/>
            <person name="Debelle F."/>
            <person name="Oldroyd G.E."/>
            <person name="Geurts R."/>
            <person name="Cannon S.B."/>
            <person name="Udvardi M.K."/>
            <person name="Benedito V.A."/>
            <person name="Mayer K.F."/>
            <person name="Gouzy J."/>
            <person name="Schoof H."/>
            <person name="Van de Peer Y."/>
            <person name="Proost S."/>
            <person name="Cook D.R."/>
            <person name="Meyers B.C."/>
            <person name="Spannagl M."/>
            <person name="Cheung F."/>
            <person name="De Mita S."/>
            <person name="Krishnakumar V."/>
            <person name="Gundlach H."/>
            <person name="Zhou S."/>
            <person name="Mudge J."/>
            <person name="Bharti A.K."/>
            <person name="Murray J.D."/>
            <person name="Naoumkina M.A."/>
            <person name="Rosen B."/>
            <person name="Silverstein K.A."/>
            <person name="Tang H."/>
            <person name="Rombauts S."/>
            <person name="Zhao P.X."/>
            <person name="Zhou P."/>
            <person name="Barbe V."/>
            <person name="Bardou P."/>
            <person name="Bechner M."/>
            <person name="Bellec A."/>
            <person name="Berger A."/>
            <person name="Berges H."/>
            <person name="Bidwell S."/>
            <person name="Bisseling T."/>
            <person name="Choisne N."/>
            <person name="Couloux A."/>
            <person name="Denny R."/>
            <person name="Deshpande S."/>
            <person name="Dai X."/>
            <person name="Doyle J.J."/>
            <person name="Dudez A.M."/>
            <person name="Farmer A.D."/>
            <person name="Fouteau S."/>
            <person name="Franken C."/>
            <person name="Gibelin C."/>
            <person name="Gish J."/>
            <person name="Goldstein S."/>
            <person name="Gonzalez A.J."/>
            <person name="Green P.J."/>
            <person name="Hallab A."/>
            <person name="Hartog M."/>
            <person name="Hua A."/>
            <person name="Humphray S.J."/>
            <person name="Jeong D.H."/>
            <person name="Jing Y."/>
            <person name="Jocker A."/>
            <person name="Kenton S.M."/>
            <person name="Kim D.J."/>
            <person name="Klee K."/>
            <person name="Lai H."/>
            <person name="Lang C."/>
            <person name="Lin S."/>
            <person name="Macmil S.L."/>
            <person name="Magdelenat G."/>
            <person name="Matthews L."/>
            <person name="McCorrison J."/>
            <person name="Monaghan E.L."/>
            <person name="Mun J.H."/>
            <person name="Najar F.Z."/>
            <person name="Nicholson C."/>
            <person name="Noirot C."/>
            <person name="O'Bleness M."/>
            <person name="Paule C.R."/>
            <person name="Poulain J."/>
            <person name="Prion F."/>
            <person name="Qin B."/>
            <person name="Qu C."/>
            <person name="Retzel E.F."/>
            <person name="Riddle C."/>
            <person name="Sallet E."/>
            <person name="Samain S."/>
            <person name="Samson N."/>
            <person name="Sanders I."/>
            <person name="Saurat O."/>
            <person name="Scarpelli C."/>
            <person name="Schiex T."/>
            <person name="Segurens B."/>
            <person name="Severin A.J."/>
            <person name="Sherrier D.J."/>
            <person name="Shi R."/>
            <person name="Sims S."/>
            <person name="Singer S.R."/>
            <person name="Sinharoy S."/>
            <person name="Sterck L."/>
            <person name="Viollet A."/>
            <person name="Wang B.B."/>
            <person name="Wang K."/>
            <person name="Wang M."/>
            <person name="Wang X."/>
            <person name="Warfsmann J."/>
            <person name="Weissenbach J."/>
            <person name="White D.D."/>
            <person name="White J.D."/>
            <person name="Wiley G.B."/>
            <person name="Wincker P."/>
            <person name="Xing Y."/>
            <person name="Yang L."/>
            <person name="Yao Z."/>
            <person name="Ying F."/>
            <person name="Zhai J."/>
            <person name="Zhou L."/>
            <person name="Zuber A."/>
            <person name="Denarie J."/>
            <person name="Dixon R.A."/>
            <person name="May G.D."/>
            <person name="Schwartz D.C."/>
            <person name="Rogers J."/>
            <person name="Quetier F."/>
            <person name="Town C.D."/>
            <person name="Roe B.A."/>
        </authorList>
    </citation>
    <scope>NUCLEOTIDE SEQUENCE [LARGE SCALE GENOMIC DNA]</scope>
    <source>
        <strain evidence="1">A17</strain>
        <strain evidence="3 4">cv. Jemalong A17</strain>
    </source>
</reference>
<reference evidence="2" key="4">
    <citation type="journal article" date="2018" name="Nat. Plants">
        <title>Whole-genome landscape of Medicago truncatula symbiotic genes.</title>
        <authorList>
            <person name="Pecrix Y."/>
            <person name="Gamas P."/>
            <person name="Carrere S."/>
        </authorList>
    </citation>
    <scope>NUCLEOTIDE SEQUENCE</scope>
    <source>
        <tissue evidence="2">Leaves</tissue>
    </source>
</reference>
<dbReference type="HOGENOM" id="CLU_1909761_0_0_1"/>
<proteinExistence type="predicted"/>
<evidence type="ECO:0000313" key="4">
    <source>
        <dbReference type="Proteomes" id="UP000002051"/>
    </source>
</evidence>
<dbReference type="EMBL" id="PSQE01000001">
    <property type="protein sequence ID" value="RHN76772.1"/>
    <property type="molecule type" value="Genomic_DNA"/>
</dbReference>
<dbReference type="EMBL" id="CM001217">
    <property type="protein sequence ID" value="AES58853.1"/>
    <property type="molecule type" value="Genomic_DNA"/>
</dbReference>
<dbReference type="Gramene" id="rna147">
    <property type="protein sequence ID" value="RHN76772.1"/>
    <property type="gene ID" value="gene147"/>
</dbReference>
<dbReference type="EnsemblPlants" id="AES58853">
    <property type="protein sequence ID" value="AES58853"/>
    <property type="gene ID" value="MTR_1g009040"/>
</dbReference>
<dbReference type="AlphaFoldDB" id="G7I552"/>
<keyword evidence="4" id="KW-1185">Reference proteome</keyword>
<dbReference type="Proteomes" id="UP000002051">
    <property type="component" value="Unassembled WGS sequence"/>
</dbReference>
<sequence>MAMLYRTRSLLIKTQLIIKTISTFPYLNQKPKLVNPTPTSFSLPSNSTSGSPLYNENWQNLIPKTSYLLATLCALHSLTYDFHKLLKEMFEAWVRSLDKNGKPNKPDANLFNHYLRANIIIGAYVSDLLGLLA</sequence>
<evidence type="ECO:0000313" key="2">
    <source>
        <dbReference type="EMBL" id="RHN76772.1"/>
    </source>
</evidence>
<dbReference type="STRING" id="3880.G7I552"/>
<dbReference type="eggNOG" id="KOG4197">
    <property type="taxonomic scope" value="Eukaryota"/>
</dbReference>
<reference evidence="1 4" key="2">
    <citation type="journal article" date="2014" name="BMC Genomics">
        <title>An improved genome release (version Mt4.0) for the model legume Medicago truncatula.</title>
        <authorList>
            <person name="Tang H."/>
            <person name="Krishnakumar V."/>
            <person name="Bidwell S."/>
            <person name="Rosen B."/>
            <person name="Chan A."/>
            <person name="Zhou S."/>
            <person name="Gentzbittel L."/>
            <person name="Childs K.L."/>
            <person name="Yandell M."/>
            <person name="Gundlach H."/>
            <person name="Mayer K.F."/>
            <person name="Schwartz D.C."/>
            <person name="Town C.D."/>
        </authorList>
    </citation>
    <scope>GENOME REANNOTATION</scope>
    <source>
        <strain evidence="3 4">cv. Jemalong A17</strain>
    </source>
</reference>
<dbReference type="PANTHER" id="PTHR47205:SF1">
    <property type="entry name" value="OS07G0599000 PROTEIN"/>
    <property type="match status" value="1"/>
</dbReference>
<name>G7I552_MEDTR</name>
<dbReference type="PaxDb" id="3880-AES58853"/>
<organism evidence="1 4">
    <name type="scientific">Medicago truncatula</name>
    <name type="common">Barrel medic</name>
    <name type="synonym">Medicago tribuloides</name>
    <dbReference type="NCBI Taxonomy" id="3880"/>
    <lineage>
        <taxon>Eukaryota</taxon>
        <taxon>Viridiplantae</taxon>
        <taxon>Streptophyta</taxon>
        <taxon>Embryophyta</taxon>
        <taxon>Tracheophyta</taxon>
        <taxon>Spermatophyta</taxon>
        <taxon>Magnoliopsida</taxon>
        <taxon>eudicotyledons</taxon>
        <taxon>Gunneridae</taxon>
        <taxon>Pentapetalae</taxon>
        <taxon>rosids</taxon>
        <taxon>fabids</taxon>
        <taxon>Fabales</taxon>
        <taxon>Fabaceae</taxon>
        <taxon>Papilionoideae</taxon>
        <taxon>50 kb inversion clade</taxon>
        <taxon>NPAAA clade</taxon>
        <taxon>Hologalegina</taxon>
        <taxon>IRL clade</taxon>
        <taxon>Trifolieae</taxon>
        <taxon>Medicago</taxon>
    </lineage>
</organism>
<evidence type="ECO:0000313" key="1">
    <source>
        <dbReference type="EMBL" id="AES58853.1"/>
    </source>
</evidence>
<dbReference type="Proteomes" id="UP000265566">
    <property type="component" value="Chromosome 1"/>
</dbReference>
<dbReference type="PANTHER" id="PTHR47205">
    <property type="entry name" value="OS07G0599000 PROTEIN"/>
    <property type="match status" value="1"/>
</dbReference>
<protein>
    <submittedName>
        <fullName evidence="1">PPR containing plant protein</fullName>
    </submittedName>
</protein>
<gene>
    <name evidence="1" type="ordered locus">MTR_1g009040</name>
    <name evidence="2" type="ORF">MtrunA17_Chr1g0147531</name>
</gene>
<dbReference type="InterPro" id="IPR044605">
    <property type="entry name" value="At1g26460-like"/>
</dbReference>
<evidence type="ECO:0000313" key="3">
    <source>
        <dbReference type="EnsemblPlants" id="AES58853"/>
    </source>
</evidence>
<reference evidence="3" key="3">
    <citation type="submission" date="2015-04" db="UniProtKB">
        <authorList>
            <consortium name="EnsemblPlants"/>
        </authorList>
    </citation>
    <scope>IDENTIFICATION</scope>
    <source>
        <strain evidence="3">cv. Jemalong A17</strain>
    </source>
</reference>